<keyword evidence="2" id="KW-1185">Reference proteome</keyword>
<evidence type="ECO:0000313" key="1">
    <source>
        <dbReference type="EMBL" id="TKC88821.1"/>
    </source>
</evidence>
<proteinExistence type="predicted"/>
<reference evidence="1 2" key="1">
    <citation type="submission" date="2019-04" db="EMBL/GenBank/DDBJ databases">
        <title>Trinickia sp. 7GSK02, isolated from subtropical forest soil.</title>
        <authorList>
            <person name="Gao Z.-H."/>
            <person name="Qiu L.-H."/>
        </authorList>
    </citation>
    <scope>NUCLEOTIDE SEQUENCE [LARGE SCALE GENOMIC DNA]</scope>
    <source>
        <strain evidence="1 2">7GSK02</strain>
    </source>
</reference>
<dbReference type="OrthoDB" id="8992629at2"/>
<dbReference type="EMBL" id="SWJE01000006">
    <property type="protein sequence ID" value="TKC88821.1"/>
    <property type="molecule type" value="Genomic_DNA"/>
</dbReference>
<sequence length="251" mass="28647">MPQLVIAQGPERYYPFARVVPNVIPQNDPRYMPATEEDGMPIVTFSPSGRSSAWRTRWETKGTPQTLALLRKLERKGLCRVQLIVDTPHDACLRAKQRAAVAIDECVTGNYHLSGLEALSQGKPTLGHLDNRVQSQLRQLTGALELPWIDVRLEEAEGPLRELLVDRALRAELGAASRRWIETYYREETLIEHYRRAYLDLFEAPGRFGARRFASGGEPWLAVALPNHRWEARKAAQSPWRYLIEALRLAR</sequence>
<comment type="caution">
    <text evidence="1">The sequence shown here is derived from an EMBL/GenBank/DDBJ whole genome shotgun (WGS) entry which is preliminary data.</text>
</comment>
<dbReference type="RefSeq" id="WP_136895345.1">
    <property type="nucleotide sequence ID" value="NZ_SWJE01000006.1"/>
</dbReference>
<accession>A0A4U1I633</accession>
<dbReference type="Proteomes" id="UP000305539">
    <property type="component" value="Unassembled WGS sequence"/>
</dbReference>
<evidence type="ECO:0000313" key="2">
    <source>
        <dbReference type="Proteomes" id="UP000305539"/>
    </source>
</evidence>
<gene>
    <name evidence="1" type="ORF">FAZ69_13855</name>
</gene>
<protein>
    <submittedName>
        <fullName evidence="1">Uncharacterized protein</fullName>
    </submittedName>
</protein>
<organism evidence="1 2">
    <name type="scientific">Trinickia terrae</name>
    <dbReference type="NCBI Taxonomy" id="2571161"/>
    <lineage>
        <taxon>Bacteria</taxon>
        <taxon>Pseudomonadati</taxon>
        <taxon>Pseudomonadota</taxon>
        <taxon>Betaproteobacteria</taxon>
        <taxon>Burkholderiales</taxon>
        <taxon>Burkholderiaceae</taxon>
        <taxon>Trinickia</taxon>
    </lineage>
</organism>
<name>A0A4U1I633_9BURK</name>
<dbReference type="AlphaFoldDB" id="A0A4U1I633"/>